<evidence type="ECO:0000259" key="9">
    <source>
        <dbReference type="Pfam" id="PF02214"/>
    </source>
</evidence>
<evidence type="ECO:0000256" key="6">
    <source>
        <dbReference type="ARBA" id="ARBA00023136"/>
    </source>
</evidence>
<reference evidence="10 11" key="1">
    <citation type="journal article" date="2018" name="Mol. Genet. Genomics">
        <title>The red deer Cervus elaphus genome CerEla1.0: sequencing, annotating, genes, and chromosomes.</title>
        <authorList>
            <person name="Bana N.A."/>
            <person name="Nyiri A."/>
            <person name="Nagy J."/>
            <person name="Frank K."/>
            <person name="Nagy T."/>
            <person name="Steger V."/>
            <person name="Schiller M."/>
            <person name="Lakatos P."/>
            <person name="Sugar L."/>
            <person name="Horn P."/>
            <person name="Barta E."/>
            <person name="Orosz L."/>
        </authorList>
    </citation>
    <scope>NUCLEOTIDE SEQUENCE [LARGE SCALE GENOMIC DNA]</scope>
    <source>
        <strain evidence="10">Hungarian</strain>
    </source>
</reference>
<dbReference type="PRINTS" id="PR01498">
    <property type="entry name" value="SHAWCHANNEL"/>
</dbReference>
<evidence type="ECO:0000256" key="4">
    <source>
        <dbReference type="ARBA" id="ARBA00022989"/>
    </source>
</evidence>
<evidence type="ECO:0000313" key="11">
    <source>
        <dbReference type="Proteomes" id="UP000242450"/>
    </source>
</evidence>
<dbReference type="GO" id="GO:0043679">
    <property type="term" value="C:axon terminus"/>
    <property type="evidence" value="ECO:0007669"/>
    <property type="project" value="TreeGrafter"/>
</dbReference>
<evidence type="ECO:0000256" key="1">
    <source>
        <dbReference type="ARBA" id="ARBA00004141"/>
    </source>
</evidence>
<dbReference type="AlphaFoldDB" id="A0A212CEW4"/>
<dbReference type="InterPro" id="IPR003974">
    <property type="entry name" value="K_chnl_volt-dep_Kv3"/>
</dbReference>
<sequence length="179" mass="20086">MLGPQSPQIATFIDSHQKPRKGGYHRCSSQRRSSSIDAPKFRGQAPKFRGSLRSLCSVRSIFFFDRHPGVFAYVLNYYRTGKLHCPADVCGPLFEEELAFWGIEETDVEPCCWMTYRQHRDAEEVLDIFEAPDLLGGDPGDDGDLAAKRLGIEDAAGLGGPDSKSGRWRRLQPRISPQL</sequence>
<evidence type="ECO:0000256" key="2">
    <source>
        <dbReference type="ARBA" id="ARBA00022448"/>
    </source>
</evidence>
<dbReference type="InterPro" id="IPR028325">
    <property type="entry name" value="VG_K_chnl"/>
</dbReference>
<keyword evidence="4" id="KW-1133">Transmembrane helix</keyword>
<accession>A0A212CEW4</accession>
<feature type="domain" description="Potassium channel tetramerisation-type BTB" evidence="9">
    <location>
        <begin position="57"/>
        <end position="111"/>
    </location>
</feature>
<dbReference type="GO" id="GO:0032590">
    <property type="term" value="C:dendrite membrane"/>
    <property type="evidence" value="ECO:0007669"/>
    <property type="project" value="TreeGrafter"/>
</dbReference>
<dbReference type="GO" id="GO:0005251">
    <property type="term" value="F:delayed rectifier potassium channel activity"/>
    <property type="evidence" value="ECO:0007669"/>
    <property type="project" value="TreeGrafter"/>
</dbReference>
<dbReference type="GO" id="GO:0032809">
    <property type="term" value="C:neuronal cell body membrane"/>
    <property type="evidence" value="ECO:0007669"/>
    <property type="project" value="TreeGrafter"/>
</dbReference>
<feature type="region of interest" description="Disordered" evidence="8">
    <location>
        <begin position="18"/>
        <end position="42"/>
    </location>
</feature>
<dbReference type="Proteomes" id="UP000242450">
    <property type="component" value="Chromosome 20"/>
</dbReference>
<evidence type="ECO:0000313" key="10">
    <source>
        <dbReference type="EMBL" id="OWK04527.1"/>
    </source>
</evidence>
<proteinExistence type="predicted"/>
<evidence type="ECO:0000256" key="7">
    <source>
        <dbReference type="ARBA" id="ARBA00023303"/>
    </source>
</evidence>
<dbReference type="EMBL" id="MKHE01000020">
    <property type="protein sequence ID" value="OWK04527.1"/>
    <property type="molecule type" value="Genomic_DNA"/>
</dbReference>
<dbReference type="GO" id="GO:0051260">
    <property type="term" value="P:protein homooligomerization"/>
    <property type="evidence" value="ECO:0007669"/>
    <property type="project" value="InterPro"/>
</dbReference>
<evidence type="ECO:0000256" key="3">
    <source>
        <dbReference type="ARBA" id="ARBA00022692"/>
    </source>
</evidence>
<dbReference type="GO" id="GO:0008076">
    <property type="term" value="C:voltage-gated potassium channel complex"/>
    <property type="evidence" value="ECO:0007669"/>
    <property type="project" value="InterPro"/>
</dbReference>
<evidence type="ECO:0000256" key="5">
    <source>
        <dbReference type="ARBA" id="ARBA00023065"/>
    </source>
</evidence>
<dbReference type="InterPro" id="IPR003131">
    <property type="entry name" value="T1-type_BTB"/>
</dbReference>
<organism evidence="10 11">
    <name type="scientific">Cervus elaphus hippelaphus</name>
    <name type="common">European red deer</name>
    <dbReference type="NCBI Taxonomy" id="46360"/>
    <lineage>
        <taxon>Eukaryota</taxon>
        <taxon>Metazoa</taxon>
        <taxon>Chordata</taxon>
        <taxon>Craniata</taxon>
        <taxon>Vertebrata</taxon>
        <taxon>Euteleostomi</taxon>
        <taxon>Mammalia</taxon>
        <taxon>Eutheria</taxon>
        <taxon>Laurasiatheria</taxon>
        <taxon>Artiodactyla</taxon>
        <taxon>Ruminantia</taxon>
        <taxon>Pecora</taxon>
        <taxon>Cervidae</taxon>
        <taxon>Cervinae</taxon>
        <taxon>Cervus</taxon>
    </lineage>
</organism>
<comment type="caution">
    <text evidence="10">The sequence shown here is derived from an EMBL/GenBank/DDBJ whole genome shotgun (WGS) entry which is preliminary data.</text>
</comment>
<dbReference type="SUPFAM" id="SSF54695">
    <property type="entry name" value="POZ domain"/>
    <property type="match status" value="1"/>
</dbReference>
<name>A0A212CEW4_CEREH</name>
<keyword evidence="3" id="KW-0812">Transmembrane</keyword>
<protein>
    <recommendedName>
        <fullName evidence="9">Potassium channel tetramerisation-type BTB domain-containing protein</fullName>
    </recommendedName>
</protein>
<comment type="subcellular location">
    <subcellularLocation>
        <location evidence="1">Membrane</location>
        <topology evidence="1">Multi-pass membrane protein</topology>
    </subcellularLocation>
</comment>
<feature type="region of interest" description="Disordered" evidence="8">
    <location>
        <begin position="154"/>
        <end position="179"/>
    </location>
</feature>
<dbReference type="GO" id="GO:0042734">
    <property type="term" value="C:presynaptic membrane"/>
    <property type="evidence" value="ECO:0007669"/>
    <property type="project" value="TreeGrafter"/>
</dbReference>
<dbReference type="PANTHER" id="PTHR11537">
    <property type="entry name" value="VOLTAGE-GATED POTASSIUM CHANNEL"/>
    <property type="match status" value="1"/>
</dbReference>
<evidence type="ECO:0000256" key="8">
    <source>
        <dbReference type="SAM" id="MobiDB-lite"/>
    </source>
</evidence>
<dbReference type="OrthoDB" id="10025005at2759"/>
<dbReference type="Pfam" id="PF02214">
    <property type="entry name" value="BTB_2"/>
    <property type="match status" value="1"/>
</dbReference>
<keyword evidence="6" id="KW-0472">Membrane</keyword>
<dbReference type="GO" id="GO:0045211">
    <property type="term" value="C:postsynaptic membrane"/>
    <property type="evidence" value="ECO:0007669"/>
    <property type="project" value="TreeGrafter"/>
</dbReference>
<keyword evidence="7" id="KW-0407">Ion channel</keyword>
<dbReference type="Gene3D" id="3.30.710.10">
    <property type="entry name" value="Potassium Channel Kv1.1, Chain A"/>
    <property type="match status" value="1"/>
</dbReference>
<keyword evidence="2" id="KW-0813">Transport</keyword>
<dbReference type="GO" id="GO:0001508">
    <property type="term" value="P:action potential"/>
    <property type="evidence" value="ECO:0007669"/>
    <property type="project" value="TreeGrafter"/>
</dbReference>
<keyword evidence="5" id="KW-0406">Ion transport</keyword>
<dbReference type="InterPro" id="IPR011333">
    <property type="entry name" value="SKP1/BTB/POZ_sf"/>
</dbReference>
<gene>
    <name evidence="10" type="ORF">Celaphus_00002429</name>
</gene>
<keyword evidence="11" id="KW-1185">Reference proteome</keyword>
<dbReference type="PANTHER" id="PTHR11537:SF172">
    <property type="entry name" value="POTASSIUM VOLTAGE-GATED CHANNEL SUBFAMILY C MEMBER 2"/>
    <property type="match status" value="1"/>
</dbReference>